<dbReference type="InterPro" id="IPR047993">
    <property type="entry name" value="TdcA/AbgR_PBP2"/>
</dbReference>
<dbReference type="AlphaFoldDB" id="A0A7D6ZH25"/>
<dbReference type="Pfam" id="PF03466">
    <property type="entry name" value="LysR_substrate"/>
    <property type="match status" value="1"/>
</dbReference>
<dbReference type="RefSeq" id="WP_096755562.1">
    <property type="nucleotide sequence ID" value="NZ_CP038856.1"/>
</dbReference>
<comment type="similarity">
    <text evidence="1">Belongs to the LysR transcriptional regulatory family.</text>
</comment>
<keyword evidence="3" id="KW-0238">DNA-binding</keyword>
<reference evidence="7" key="2">
    <citation type="journal article" date="2021" name="Microb. Genom.">
        <title>A genomic epidemiological study shows that prevalence of antimicrobial resistance in Enterobacterales is associated with the livestock host, as well as antimicrobial usage.</title>
        <authorList>
            <person name="AbuOun M."/>
            <person name="Jones H."/>
            <person name="Stubberfield E."/>
            <person name="Gilson D."/>
            <person name="Shaw L.P."/>
            <person name="Hubbard A.T.M."/>
            <person name="Chau K.K."/>
            <person name="Sebra R."/>
            <person name="Peto T.E.A."/>
            <person name="Crook D.W."/>
            <person name="Read D.S."/>
            <person name="Gweon H.S."/>
            <person name="Walker A.S."/>
            <person name="Stoesser N."/>
            <person name="Smith R.P."/>
            <person name="Anjum M.F."/>
            <person name="On Behalf Of The Rehab Consortium."/>
        </authorList>
    </citation>
    <scope>NUCLEOTIDE SEQUENCE</scope>
    <source>
        <strain evidence="7">RHBSTW-00334</strain>
    </source>
</reference>
<dbReference type="NCBIfam" id="NF007667">
    <property type="entry name" value="PRK10341.1"/>
    <property type="match status" value="1"/>
</dbReference>
<evidence type="ECO:0000313" key="6">
    <source>
        <dbReference type="EMBL" id="MBA8065520.1"/>
    </source>
</evidence>
<dbReference type="PANTHER" id="PTHR30419">
    <property type="entry name" value="HTH-TYPE TRANSCRIPTIONAL REGULATOR YBHD"/>
    <property type="match status" value="1"/>
</dbReference>
<evidence type="ECO:0000313" key="9">
    <source>
        <dbReference type="Proteomes" id="UP000591803"/>
    </source>
</evidence>
<dbReference type="OrthoDB" id="6621862at2"/>
<evidence type="ECO:0000256" key="2">
    <source>
        <dbReference type="ARBA" id="ARBA00023015"/>
    </source>
</evidence>
<name>A0A7D6ZH25_CITFR</name>
<reference evidence="8 9" key="1">
    <citation type="submission" date="2020-06" db="EMBL/GenBank/DDBJ databases">
        <title>REHAB project genomes.</title>
        <authorList>
            <person name="Shaw L.P."/>
        </authorList>
    </citation>
    <scope>NUCLEOTIDE SEQUENCE [LARGE SCALE GENOMIC DNA]</scope>
    <source>
        <strain evidence="6 9">RHBSTW-00116</strain>
        <strain evidence="8">RHBSTW-00334</strain>
    </source>
</reference>
<dbReference type="Gene3D" id="3.40.190.290">
    <property type="match status" value="1"/>
</dbReference>
<protein>
    <submittedName>
        <fullName evidence="6">Transcriptional regulator TdcA</fullName>
    </submittedName>
</protein>
<dbReference type="GO" id="GO:0003700">
    <property type="term" value="F:DNA-binding transcription factor activity"/>
    <property type="evidence" value="ECO:0007669"/>
    <property type="project" value="InterPro"/>
</dbReference>
<dbReference type="SUPFAM" id="SSF46785">
    <property type="entry name" value="Winged helix' DNA-binding domain"/>
    <property type="match status" value="1"/>
</dbReference>
<dbReference type="Pfam" id="PF00126">
    <property type="entry name" value="HTH_1"/>
    <property type="match status" value="1"/>
</dbReference>
<dbReference type="EMBL" id="JABXRI010000001">
    <property type="protein sequence ID" value="MBA8065520.1"/>
    <property type="molecule type" value="Genomic_DNA"/>
</dbReference>
<dbReference type="PANTHER" id="PTHR30419:SF7">
    <property type="entry name" value="HTH-TYPE TRANSCRIPTIONAL REGULATOR TDCA"/>
    <property type="match status" value="1"/>
</dbReference>
<dbReference type="EMBL" id="CP056597">
    <property type="protein sequence ID" value="QLY35494.1"/>
    <property type="molecule type" value="Genomic_DNA"/>
</dbReference>
<evidence type="ECO:0000313" key="8">
    <source>
        <dbReference type="Proteomes" id="UP000512043"/>
    </source>
</evidence>
<dbReference type="SUPFAM" id="SSF53850">
    <property type="entry name" value="Periplasmic binding protein-like II"/>
    <property type="match status" value="1"/>
</dbReference>
<dbReference type="InterPro" id="IPR005119">
    <property type="entry name" value="LysR_subst-bd"/>
</dbReference>
<evidence type="ECO:0000256" key="4">
    <source>
        <dbReference type="ARBA" id="ARBA00023163"/>
    </source>
</evidence>
<sequence>MNTISLPKTQHLVVFQEVIRSGSIGSAAKELGLTQPAVSKIINDVEAYFGIELVVRKNTGVTLTQAGQVMLSWSESITREMKNMVDEMNSMTSNAVVDVSFGFPSLIAFTIMSGMIKKFKEVFPNAQVSMYEAQLSSFLPAVRDGRLDFAIGTLSDEMKLHDLHVEPLFESEFVLVASKSRTRTGITTLSALQNEQWVLPQTNMGYYSELLTTLQKNGISSENIVKTDSVVTIYNLVLNADFLTVIPCDMTTPFGSNQFITIPVEEALPVARYAAVWSKNYRIKKAASILVELAKEYSSYNCQRRKQLIEVD</sequence>
<keyword evidence="4" id="KW-0804">Transcription</keyword>
<evidence type="ECO:0000256" key="1">
    <source>
        <dbReference type="ARBA" id="ARBA00009437"/>
    </source>
</evidence>
<dbReference type="InterPro" id="IPR000847">
    <property type="entry name" value="LysR_HTH_N"/>
</dbReference>
<dbReference type="GO" id="GO:0005829">
    <property type="term" value="C:cytosol"/>
    <property type="evidence" value="ECO:0007669"/>
    <property type="project" value="TreeGrafter"/>
</dbReference>
<dbReference type="PROSITE" id="PS50931">
    <property type="entry name" value="HTH_LYSR"/>
    <property type="match status" value="1"/>
</dbReference>
<evidence type="ECO:0000259" key="5">
    <source>
        <dbReference type="PROSITE" id="PS50931"/>
    </source>
</evidence>
<proteinExistence type="inferred from homology"/>
<dbReference type="CDD" id="cd08418">
    <property type="entry name" value="PBP2_TdcA"/>
    <property type="match status" value="1"/>
</dbReference>
<dbReference type="Proteomes" id="UP000591803">
    <property type="component" value="Unassembled WGS sequence"/>
</dbReference>
<organism evidence="6 9">
    <name type="scientific">Citrobacter freundii</name>
    <dbReference type="NCBI Taxonomy" id="546"/>
    <lineage>
        <taxon>Bacteria</taxon>
        <taxon>Pseudomonadati</taxon>
        <taxon>Pseudomonadota</taxon>
        <taxon>Gammaproteobacteria</taxon>
        <taxon>Enterobacterales</taxon>
        <taxon>Enterobacteriaceae</taxon>
        <taxon>Citrobacter</taxon>
        <taxon>Citrobacter freundii complex</taxon>
    </lineage>
</organism>
<dbReference type="InterPro" id="IPR036388">
    <property type="entry name" value="WH-like_DNA-bd_sf"/>
</dbReference>
<dbReference type="InterPro" id="IPR036390">
    <property type="entry name" value="WH_DNA-bd_sf"/>
</dbReference>
<evidence type="ECO:0000256" key="3">
    <source>
        <dbReference type="ARBA" id="ARBA00023125"/>
    </source>
</evidence>
<gene>
    <name evidence="6" type="primary">tdcA</name>
    <name evidence="6" type="ORF">HV077_24770</name>
    <name evidence="7" type="ORF">HV164_02750</name>
</gene>
<dbReference type="InterPro" id="IPR050950">
    <property type="entry name" value="HTH-type_LysR_regulators"/>
</dbReference>
<feature type="domain" description="HTH lysR-type" evidence="5">
    <location>
        <begin position="7"/>
        <end position="64"/>
    </location>
</feature>
<dbReference type="Gene3D" id="1.10.10.10">
    <property type="entry name" value="Winged helix-like DNA-binding domain superfamily/Winged helix DNA-binding domain"/>
    <property type="match status" value="1"/>
</dbReference>
<dbReference type="PRINTS" id="PR00039">
    <property type="entry name" value="HTHLYSR"/>
</dbReference>
<accession>A0A7D6ZH25</accession>
<evidence type="ECO:0000313" key="7">
    <source>
        <dbReference type="EMBL" id="QLY35494.1"/>
    </source>
</evidence>
<dbReference type="GO" id="GO:0003677">
    <property type="term" value="F:DNA binding"/>
    <property type="evidence" value="ECO:0007669"/>
    <property type="project" value="UniProtKB-KW"/>
</dbReference>
<dbReference type="Proteomes" id="UP000512043">
    <property type="component" value="Chromosome"/>
</dbReference>
<keyword evidence="2" id="KW-0805">Transcription regulation</keyword>